<reference evidence="1" key="1">
    <citation type="submission" date="2009-06" db="EMBL/GenBank/DDBJ databases">
        <title>Complete sequence plasmid 1 of Ralstonia pickettii 12D.</title>
        <authorList>
            <consortium name="US DOE Joint Genome Institute"/>
            <person name="Lucas S."/>
            <person name="Copeland A."/>
            <person name="Lapidus A."/>
            <person name="Glavina del Rio T."/>
            <person name="Dalin E."/>
            <person name="Tice H."/>
            <person name="Bruce D."/>
            <person name="Goodwin L."/>
            <person name="Pitluck S."/>
            <person name="Sims D."/>
            <person name="Meincke L."/>
            <person name="Brettin T."/>
            <person name="Detter J.C."/>
            <person name="Han C."/>
            <person name="Larimer F."/>
            <person name="Land M."/>
            <person name="Hauser L."/>
            <person name="Kyrpides N."/>
            <person name="Ovchinnikova G."/>
            <person name="Marsh T."/>
            <person name="Richardson P."/>
        </authorList>
    </citation>
    <scope>NUCLEOTIDE SEQUENCE [LARGE SCALE GENOMIC DNA]</scope>
    <source>
        <strain evidence="1">12D</strain>
        <plasmid>12D</plasmid>
        <plasmid evidence="1">pRp12D01</plasmid>
    </source>
</reference>
<keyword evidence="1" id="KW-0614">Plasmid</keyword>
<name>C6BQF5_RALP1</name>
<organism evidence="1">
    <name type="scientific">Ralstonia pickettii (strain 12D)</name>
    <dbReference type="NCBI Taxonomy" id="428406"/>
    <lineage>
        <taxon>Bacteria</taxon>
        <taxon>Pseudomonadati</taxon>
        <taxon>Pseudomonadota</taxon>
        <taxon>Betaproteobacteria</taxon>
        <taxon>Burkholderiales</taxon>
        <taxon>Burkholderiaceae</taxon>
        <taxon>Ralstonia</taxon>
    </lineage>
</organism>
<dbReference type="AlphaFoldDB" id="C6BQF5"/>
<gene>
    <name evidence="1" type="ordered locus">Rpic12D_4767</name>
</gene>
<dbReference type="EMBL" id="CP001646">
    <property type="protein sequence ID" value="ACS66002.1"/>
    <property type="molecule type" value="Genomic_DNA"/>
</dbReference>
<dbReference type="KEGG" id="rpf:Rpic12D_4767"/>
<geneLocation type="plasmid" evidence="1">
    <name>pRp12D01</name>
</geneLocation>
<evidence type="ECO:0000313" key="1">
    <source>
        <dbReference type="EMBL" id="ACS66002.1"/>
    </source>
</evidence>
<dbReference type="HOGENOM" id="CLU_2082908_0_0_4"/>
<accession>C6BQF5</accession>
<sequence>MTHEYLCEHAQLDPRSVPAQLRGHGDGRDELYELFLRVEGIGNSLADRDGVVVDSYAEVMEGRTFPPAIAWFLIRFGRMLAKLDVASRKLKHLADSCDFDPPASGGRREENFRHSYV</sequence>
<protein>
    <submittedName>
        <fullName evidence="1">Uncharacterized protein</fullName>
    </submittedName>
</protein>
<proteinExistence type="predicted"/>